<evidence type="ECO:0000313" key="3">
    <source>
        <dbReference type="EMBL" id="KIM42810.1"/>
    </source>
</evidence>
<proteinExistence type="predicted"/>
<keyword evidence="2" id="KW-0812">Transmembrane</keyword>
<dbReference type="STRING" id="686832.A0A0C3C1M7"/>
<sequence length="211" mass="23379">MDALEGTRSGQINLFGAESDDLYPFDWYRIQFLVAAVSPTTKQTVPVVGASIFNPDQYQWKAHTDYKYLDGLNRQATKLTVFITMKRRLVIKIAAFLILIFNWLVTATLLYMTVLSVLGRRKPPKGMDVVALSFAGLFALPSVRGVMPGNPPFGCLLDFIGILPNLAIIAGCATSLLISRLHREARELYPPHDGTHASPKSISNNDPEEEV</sequence>
<evidence type="ECO:0000256" key="2">
    <source>
        <dbReference type="SAM" id="Phobius"/>
    </source>
</evidence>
<dbReference type="OrthoDB" id="2923771at2759"/>
<evidence type="ECO:0000256" key="1">
    <source>
        <dbReference type="SAM" id="MobiDB-lite"/>
    </source>
</evidence>
<name>A0A0C3C1M7_HEBCY</name>
<dbReference type="Proteomes" id="UP000053424">
    <property type="component" value="Unassembled WGS sequence"/>
</dbReference>
<feature type="transmembrane region" description="Helical" evidence="2">
    <location>
        <begin position="159"/>
        <end position="178"/>
    </location>
</feature>
<gene>
    <name evidence="3" type="ORF">M413DRAFT_124137</name>
</gene>
<feature type="transmembrane region" description="Helical" evidence="2">
    <location>
        <begin position="93"/>
        <end position="117"/>
    </location>
</feature>
<reference evidence="4" key="2">
    <citation type="submission" date="2015-01" db="EMBL/GenBank/DDBJ databases">
        <title>Evolutionary Origins and Diversification of the Mycorrhizal Mutualists.</title>
        <authorList>
            <consortium name="DOE Joint Genome Institute"/>
            <consortium name="Mycorrhizal Genomics Consortium"/>
            <person name="Kohler A."/>
            <person name="Kuo A."/>
            <person name="Nagy L.G."/>
            <person name="Floudas D."/>
            <person name="Copeland A."/>
            <person name="Barry K.W."/>
            <person name="Cichocki N."/>
            <person name="Veneault-Fourrey C."/>
            <person name="LaButti K."/>
            <person name="Lindquist E.A."/>
            <person name="Lipzen A."/>
            <person name="Lundell T."/>
            <person name="Morin E."/>
            <person name="Murat C."/>
            <person name="Riley R."/>
            <person name="Ohm R."/>
            <person name="Sun H."/>
            <person name="Tunlid A."/>
            <person name="Henrissat B."/>
            <person name="Grigoriev I.V."/>
            <person name="Hibbett D.S."/>
            <person name="Martin F."/>
        </authorList>
    </citation>
    <scope>NUCLEOTIDE SEQUENCE [LARGE SCALE GENOMIC DNA]</scope>
    <source>
        <strain evidence="4">h7</strain>
    </source>
</reference>
<keyword evidence="2" id="KW-1133">Transmembrane helix</keyword>
<protein>
    <submittedName>
        <fullName evidence="3">Uncharacterized protein</fullName>
    </submittedName>
</protein>
<dbReference type="Pfam" id="PF14494">
    <property type="entry name" value="DUF4436"/>
    <property type="match status" value="1"/>
</dbReference>
<dbReference type="AlphaFoldDB" id="A0A0C3C1M7"/>
<organism evidence="3 4">
    <name type="scientific">Hebeloma cylindrosporum</name>
    <dbReference type="NCBI Taxonomy" id="76867"/>
    <lineage>
        <taxon>Eukaryota</taxon>
        <taxon>Fungi</taxon>
        <taxon>Dikarya</taxon>
        <taxon>Basidiomycota</taxon>
        <taxon>Agaricomycotina</taxon>
        <taxon>Agaricomycetes</taxon>
        <taxon>Agaricomycetidae</taxon>
        <taxon>Agaricales</taxon>
        <taxon>Agaricineae</taxon>
        <taxon>Hymenogastraceae</taxon>
        <taxon>Hebeloma</taxon>
    </lineage>
</organism>
<keyword evidence="4" id="KW-1185">Reference proteome</keyword>
<feature type="region of interest" description="Disordered" evidence="1">
    <location>
        <begin position="189"/>
        <end position="211"/>
    </location>
</feature>
<keyword evidence="2" id="KW-0472">Membrane</keyword>
<dbReference type="InterPro" id="IPR027948">
    <property type="entry name" value="DUF4436"/>
</dbReference>
<evidence type="ECO:0000313" key="4">
    <source>
        <dbReference type="Proteomes" id="UP000053424"/>
    </source>
</evidence>
<dbReference type="HOGENOM" id="CLU_1304998_0_0_1"/>
<reference evidence="3 4" key="1">
    <citation type="submission" date="2014-04" db="EMBL/GenBank/DDBJ databases">
        <authorList>
            <consortium name="DOE Joint Genome Institute"/>
            <person name="Kuo A."/>
            <person name="Gay G."/>
            <person name="Dore J."/>
            <person name="Kohler A."/>
            <person name="Nagy L.G."/>
            <person name="Floudas D."/>
            <person name="Copeland A."/>
            <person name="Barry K.W."/>
            <person name="Cichocki N."/>
            <person name="Veneault-Fourrey C."/>
            <person name="LaButti K."/>
            <person name="Lindquist E.A."/>
            <person name="Lipzen A."/>
            <person name="Lundell T."/>
            <person name="Morin E."/>
            <person name="Murat C."/>
            <person name="Sun H."/>
            <person name="Tunlid A."/>
            <person name="Henrissat B."/>
            <person name="Grigoriev I.V."/>
            <person name="Hibbett D.S."/>
            <person name="Martin F."/>
            <person name="Nordberg H.P."/>
            <person name="Cantor M.N."/>
            <person name="Hua S.X."/>
        </authorList>
    </citation>
    <scope>NUCLEOTIDE SEQUENCE [LARGE SCALE GENOMIC DNA]</scope>
    <source>
        <strain evidence="4">h7</strain>
    </source>
</reference>
<dbReference type="EMBL" id="KN831777">
    <property type="protein sequence ID" value="KIM42810.1"/>
    <property type="molecule type" value="Genomic_DNA"/>
</dbReference>
<accession>A0A0C3C1M7</accession>